<dbReference type="EMBL" id="KV426224">
    <property type="protein sequence ID" value="KZV84449.1"/>
    <property type="molecule type" value="Genomic_DNA"/>
</dbReference>
<organism evidence="2 3">
    <name type="scientific">Exidia glandulosa HHB12029</name>
    <dbReference type="NCBI Taxonomy" id="1314781"/>
    <lineage>
        <taxon>Eukaryota</taxon>
        <taxon>Fungi</taxon>
        <taxon>Dikarya</taxon>
        <taxon>Basidiomycota</taxon>
        <taxon>Agaricomycotina</taxon>
        <taxon>Agaricomycetes</taxon>
        <taxon>Auriculariales</taxon>
        <taxon>Exidiaceae</taxon>
        <taxon>Exidia</taxon>
    </lineage>
</organism>
<dbReference type="InParanoid" id="A0A165ZNS2"/>
<gene>
    <name evidence="2" type="ORF">EXIGLDRAFT_288731</name>
</gene>
<accession>A0A165ZNS2</accession>
<name>A0A165ZNS2_EXIGL</name>
<keyword evidence="3" id="KW-1185">Reference proteome</keyword>
<sequence>MTDSDRRRSTFTCYFNYKYITSHTRRTIRSDTSCVRGSDPFRLPHSRDSRVVRAVPPSNPQTDPHPRPPHPPHPLHFSHSRSS</sequence>
<proteinExistence type="predicted"/>
<evidence type="ECO:0000313" key="2">
    <source>
        <dbReference type="EMBL" id="KZV84449.1"/>
    </source>
</evidence>
<reference evidence="2 3" key="1">
    <citation type="journal article" date="2016" name="Mol. Biol. Evol.">
        <title>Comparative Genomics of Early-Diverging Mushroom-Forming Fungi Provides Insights into the Origins of Lignocellulose Decay Capabilities.</title>
        <authorList>
            <person name="Nagy L.G."/>
            <person name="Riley R."/>
            <person name="Tritt A."/>
            <person name="Adam C."/>
            <person name="Daum C."/>
            <person name="Floudas D."/>
            <person name="Sun H."/>
            <person name="Yadav J.S."/>
            <person name="Pangilinan J."/>
            <person name="Larsson K.H."/>
            <person name="Matsuura K."/>
            <person name="Barry K."/>
            <person name="Labutti K."/>
            <person name="Kuo R."/>
            <person name="Ohm R.A."/>
            <person name="Bhattacharya S.S."/>
            <person name="Shirouzu T."/>
            <person name="Yoshinaga Y."/>
            <person name="Martin F.M."/>
            <person name="Grigoriev I.V."/>
            <person name="Hibbett D.S."/>
        </authorList>
    </citation>
    <scope>NUCLEOTIDE SEQUENCE [LARGE SCALE GENOMIC DNA]</scope>
    <source>
        <strain evidence="2 3">HHB12029</strain>
    </source>
</reference>
<protein>
    <submittedName>
        <fullName evidence="2">Uncharacterized protein</fullName>
    </submittedName>
</protein>
<dbReference type="Proteomes" id="UP000077266">
    <property type="component" value="Unassembled WGS sequence"/>
</dbReference>
<evidence type="ECO:0000256" key="1">
    <source>
        <dbReference type="SAM" id="MobiDB-lite"/>
    </source>
</evidence>
<feature type="region of interest" description="Disordered" evidence="1">
    <location>
        <begin position="32"/>
        <end position="83"/>
    </location>
</feature>
<evidence type="ECO:0000313" key="3">
    <source>
        <dbReference type="Proteomes" id="UP000077266"/>
    </source>
</evidence>
<dbReference type="AlphaFoldDB" id="A0A165ZNS2"/>